<gene>
    <name evidence="2" type="ORF">GWK36_13255</name>
</gene>
<dbReference type="EMBL" id="CP048029">
    <property type="protein sequence ID" value="QIK38788.1"/>
    <property type="molecule type" value="Genomic_DNA"/>
</dbReference>
<keyword evidence="3" id="KW-1185">Reference proteome</keyword>
<dbReference type="Proteomes" id="UP000502699">
    <property type="component" value="Chromosome"/>
</dbReference>
<evidence type="ECO:0000313" key="3">
    <source>
        <dbReference type="Proteomes" id="UP000502699"/>
    </source>
</evidence>
<dbReference type="AlphaFoldDB" id="A0A6G7VG16"/>
<reference evidence="3" key="1">
    <citation type="submission" date="2020-01" db="EMBL/GenBank/DDBJ databases">
        <title>Caldichromatium gen. nov., sp. nov., a thermophilic purple sulfur bacterium member of the family Chromatiaceae isolated from Nakabusa hot spring, Japan.</title>
        <authorList>
            <person name="Saini M.K."/>
            <person name="Hanada S."/>
            <person name="Tank M."/>
        </authorList>
    </citation>
    <scope>NUCLEOTIDE SEQUENCE [LARGE SCALE GENOMIC DNA]</scope>
    <source>
        <strain evidence="3">No.7</strain>
    </source>
</reference>
<dbReference type="PANTHER" id="PTHR39339">
    <property type="entry name" value="SLR1444 PROTEIN"/>
    <property type="match status" value="1"/>
</dbReference>
<feature type="domain" description="CHAD" evidence="1">
    <location>
        <begin position="15"/>
        <end position="299"/>
    </location>
</feature>
<evidence type="ECO:0000313" key="2">
    <source>
        <dbReference type="EMBL" id="QIK38788.1"/>
    </source>
</evidence>
<proteinExistence type="predicted"/>
<dbReference type="PANTHER" id="PTHR39339:SF1">
    <property type="entry name" value="CHAD DOMAIN-CONTAINING PROTEIN"/>
    <property type="match status" value="1"/>
</dbReference>
<dbReference type="InterPro" id="IPR007899">
    <property type="entry name" value="CHAD_dom"/>
</dbReference>
<sequence length="301" mass="34260">MNAKQSKRQAILDPEMEVSQALSAILAHHLALMISWEDKARSWENIEGVHQMRVHSRQLRAALSAFRAAVPKSVSQPWRDELGWVASQLGAARDLDVLIDEFLASVCDKLPLNGADTVRARAEVKRALAYEQVNTMLDSQRYAEFKQGFRVWIDQRLWEEAALDDKHRTTLKRALAPYARRLIKRLKQRTIQAGTGVDTRDPEQMHWLRIQCKKLRYAAEFFTPVDPELDELIAYLKGLQTLLGELNDAVVMRGLLNGLLEGTSDPDLLRYTGALIGWRAYHGEALLSDFGAYWRAFAAHI</sequence>
<dbReference type="RefSeq" id="WP_166271795.1">
    <property type="nucleotide sequence ID" value="NZ_CP048029.1"/>
</dbReference>
<protein>
    <submittedName>
        <fullName evidence="2">CHAD domain-containing protein</fullName>
    </submittedName>
</protein>
<evidence type="ECO:0000259" key="1">
    <source>
        <dbReference type="PROSITE" id="PS51708"/>
    </source>
</evidence>
<dbReference type="Gene3D" id="1.40.20.10">
    <property type="entry name" value="CHAD domain"/>
    <property type="match status" value="1"/>
</dbReference>
<accession>A0A6G7VG16</accession>
<dbReference type="InterPro" id="IPR038186">
    <property type="entry name" value="CHAD_dom_sf"/>
</dbReference>
<dbReference type="SMART" id="SM00880">
    <property type="entry name" value="CHAD"/>
    <property type="match status" value="1"/>
</dbReference>
<name>A0A6G7VG16_9GAMM</name>
<dbReference type="Pfam" id="PF05235">
    <property type="entry name" value="CHAD"/>
    <property type="match status" value="1"/>
</dbReference>
<dbReference type="PROSITE" id="PS51708">
    <property type="entry name" value="CHAD"/>
    <property type="match status" value="1"/>
</dbReference>
<organism evidence="2 3">
    <name type="scientific">Caldichromatium japonicum</name>
    <dbReference type="NCBI Taxonomy" id="2699430"/>
    <lineage>
        <taxon>Bacteria</taxon>
        <taxon>Pseudomonadati</taxon>
        <taxon>Pseudomonadota</taxon>
        <taxon>Gammaproteobacteria</taxon>
        <taxon>Chromatiales</taxon>
        <taxon>Chromatiaceae</taxon>
        <taxon>Caldichromatium</taxon>
    </lineage>
</organism>
<dbReference type="KEGG" id="cjap:GWK36_13255"/>